<feature type="region of interest" description="Disordered" evidence="2">
    <location>
        <begin position="522"/>
        <end position="541"/>
    </location>
</feature>
<proteinExistence type="predicted"/>
<gene>
    <name evidence="4" type="ORF">BOTNAR_0005g00340</name>
</gene>
<feature type="region of interest" description="Disordered" evidence="2">
    <location>
        <begin position="97"/>
        <end position="141"/>
    </location>
</feature>
<dbReference type="Gene3D" id="1.20.58.340">
    <property type="entry name" value="Magnesium transport protein CorA, transmembrane region"/>
    <property type="match status" value="1"/>
</dbReference>
<feature type="compositionally biased region" description="Acidic residues" evidence="2">
    <location>
        <begin position="122"/>
        <end position="135"/>
    </location>
</feature>
<keyword evidence="3" id="KW-0472">Membrane</keyword>
<feature type="transmembrane region" description="Helical" evidence="3">
    <location>
        <begin position="418"/>
        <end position="441"/>
    </location>
</feature>
<dbReference type="OrthoDB" id="3563429at2759"/>
<dbReference type="InterPro" id="IPR002523">
    <property type="entry name" value="MgTranspt_CorA/ZnTranspt_ZntB"/>
</dbReference>
<name>A0A4Z1JEX9_9HELO</name>
<feature type="compositionally biased region" description="Polar residues" evidence="2">
    <location>
        <begin position="532"/>
        <end position="541"/>
    </location>
</feature>
<dbReference type="PANTHER" id="PTHR47685:SF1">
    <property type="entry name" value="MAGNESIUM TRANSPORT PROTEIN CORA"/>
    <property type="match status" value="1"/>
</dbReference>
<feature type="coiled-coil region" evidence="1">
    <location>
        <begin position="271"/>
        <end position="353"/>
    </location>
</feature>
<organism evidence="4 5">
    <name type="scientific">Botryotinia narcissicola</name>
    <dbReference type="NCBI Taxonomy" id="278944"/>
    <lineage>
        <taxon>Eukaryota</taxon>
        <taxon>Fungi</taxon>
        <taxon>Dikarya</taxon>
        <taxon>Ascomycota</taxon>
        <taxon>Pezizomycotina</taxon>
        <taxon>Leotiomycetes</taxon>
        <taxon>Helotiales</taxon>
        <taxon>Sclerotiniaceae</taxon>
        <taxon>Botryotinia</taxon>
    </lineage>
</organism>
<feature type="region of interest" description="Disordered" evidence="2">
    <location>
        <begin position="483"/>
        <end position="504"/>
    </location>
</feature>
<keyword evidence="3" id="KW-0812">Transmembrane</keyword>
<dbReference type="Proteomes" id="UP000297452">
    <property type="component" value="Unassembled WGS sequence"/>
</dbReference>
<evidence type="ECO:0000256" key="2">
    <source>
        <dbReference type="SAM" id="MobiDB-lite"/>
    </source>
</evidence>
<sequence length="541" mass="62803">MCLYLPYLHFDTYKVLVKRRDLVKQRMEQGRSRPVPQKVSKLDSQEFQALWQYLGHDPPINARRTLDQFGYPSLLDTTARDDDQMLYKMTKERRIKSNVGTNHTADRQSNVARMRRSADEKDAVDENNDDSDNPIDSDPMPYDNVLDGNVLMVDQLWLWVIDAGLNTDGRLFQQADLRDSIFNEVNADLTSRCENAYDLAALVALHAVTILFERASHPNLEVFRTFEEAIKTVTTSFKDFRARSFQAKADDNDNLRTSSIRAKHALEDEIAEKQNRENTSALLELRDIEDELNTLKTLLNNQMTEIRIMLDVYAKRELTTNGLIFLRNAEEYIDEYTHHVEKMMENAKNTRDDFDKLLGMIQRQAQVDEVHLARQQADLASAQSRSVMIFTLPLSFFTGLFGMNVREWGGGDYLPLRTVGVIAIPTSSALITFALIIAWSIRIRHLFNYIGKKLSHIYISIYNHVNKVIDGILETQKDSEKGSKLKELRQRKKKKKLKKEQTRLHDEDWDFWESRKERREKDYKIPNKNRKSGLSSESGIE</sequence>
<keyword evidence="5" id="KW-1185">Reference proteome</keyword>
<dbReference type="EMBL" id="PQXJ01000005">
    <property type="protein sequence ID" value="TGO69952.1"/>
    <property type="molecule type" value="Genomic_DNA"/>
</dbReference>
<accession>A0A4Z1JEX9</accession>
<evidence type="ECO:0000313" key="4">
    <source>
        <dbReference type="EMBL" id="TGO69952.1"/>
    </source>
</evidence>
<evidence type="ECO:0000313" key="5">
    <source>
        <dbReference type="Proteomes" id="UP000297452"/>
    </source>
</evidence>
<dbReference type="InterPro" id="IPR050829">
    <property type="entry name" value="CorA_MIT"/>
</dbReference>
<comment type="caution">
    <text evidence="4">The sequence shown here is derived from an EMBL/GenBank/DDBJ whole genome shotgun (WGS) entry which is preliminary data.</text>
</comment>
<dbReference type="Pfam" id="PF01544">
    <property type="entry name" value="CorA"/>
    <property type="match status" value="1"/>
</dbReference>
<feature type="compositionally biased region" description="Polar residues" evidence="2">
    <location>
        <begin position="98"/>
        <end position="111"/>
    </location>
</feature>
<dbReference type="GO" id="GO:0016020">
    <property type="term" value="C:membrane"/>
    <property type="evidence" value="ECO:0007669"/>
    <property type="project" value="InterPro"/>
</dbReference>
<evidence type="ECO:0000256" key="3">
    <source>
        <dbReference type="SAM" id="Phobius"/>
    </source>
</evidence>
<dbReference type="AlphaFoldDB" id="A0A4Z1JEX9"/>
<keyword evidence="3" id="KW-1133">Transmembrane helix</keyword>
<dbReference type="PANTHER" id="PTHR47685">
    <property type="entry name" value="MAGNESIUM TRANSPORT PROTEIN CORA"/>
    <property type="match status" value="1"/>
</dbReference>
<feature type="compositionally biased region" description="Basic residues" evidence="2">
    <location>
        <begin position="489"/>
        <end position="498"/>
    </location>
</feature>
<evidence type="ECO:0000256" key="1">
    <source>
        <dbReference type="SAM" id="Coils"/>
    </source>
</evidence>
<reference evidence="4 5" key="1">
    <citation type="submission" date="2017-12" db="EMBL/GenBank/DDBJ databases">
        <title>Comparative genomics of Botrytis spp.</title>
        <authorList>
            <person name="Valero-Jimenez C.A."/>
            <person name="Tapia P."/>
            <person name="Veloso J."/>
            <person name="Silva-Moreno E."/>
            <person name="Staats M."/>
            <person name="Valdes J.H."/>
            <person name="Van Kan J.A.L."/>
        </authorList>
    </citation>
    <scope>NUCLEOTIDE SEQUENCE [LARGE SCALE GENOMIC DNA]</scope>
    <source>
        <strain evidence="4 5">MUCL2120</strain>
    </source>
</reference>
<dbReference type="GO" id="GO:0046873">
    <property type="term" value="F:metal ion transmembrane transporter activity"/>
    <property type="evidence" value="ECO:0007669"/>
    <property type="project" value="InterPro"/>
</dbReference>
<protein>
    <submittedName>
        <fullName evidence="4">Uncharacterized protein</fullName>
    </submittedName>
</protein>
<keyword evidence="1" id="KW-0175">Coiled coil</keyword>